<dbReference type="AlphaFoldDB" id="A0A8J8FCB0"/>
<dbReference type="RefSeq" id="WP_171607304.1">
    <property type="nucleotide sequence ID" value="NZ_WHPF01000005.1"/>
</dbReference>
<evidence type="ECO:0000313" key="1">
    <source>
        <dbReference type="EMBL" id="NNV55378.1"/>
    </source>
</evidence>
<protein>
    <submittedName>
        <fullName evidence="1">2'-5' RNA ligase family protein</fullName>
    </submittedName>
</protein>
<dbReference type="PANTHER" id="PTHR40037">
    <property type="entry name" value="PHOSPHOESTERASE YJCG-RELATED"/>
    <property type="match status" value="1"/>
</dbReference>
<dbReference type="GO" id="GO:0016874">
    <property type="term" value="F:ligase activity"/>
    <property type="evidence" value="ECO:0007669"/>
    <property type="project" value="UniProtKB-KW"/>
</dbReference>
<dbReference type="PANTHER" id="PTHR40037:SF1">
    <property type="entry name" value="PHOSPHOESTERASE SAOUHSC_00951-RELATED"/>
    <property type="match status" value="1"/>
</dbReference>
<keyword evidence="1" id="KW-0436">Ligase</keyword>
<reference evidence="1" key="1">
    <citation type="submission" date="2019-10" db="EMBL/GenBank/DDBJ databases">
        <title>Draft genome sequence of Panacibacter sp. KCS-6.</title>
        <authorList>
            <person name="Yim K.J."/>
        </authorList>
    </citation>
    <scope>NUCLEOTIDE SEQUENCE</scope>
    <source>
        <strain evidence="1">KCS-6</strain>
    </source>
</reference>
<dbReference type="InterPro" id="IPR050580">
    <property type="entry name" value="2H_phosphoesterase_YjcG-like"/>
</dbReference>
<dbReference type="Proteomes" id="UP000598971">
    <property type="component" value="Unassembled WGS sequence"/>
</dbReference>
<sequence>MTFTLRRQLTLFVAEKDAAIIEQVRQTYNPIQFELIKSHVTLCRDEEMQDLEQVLLNLVNLLHPAIEIEFGKPARFDNGKGLFLPALPNNTVFETLRSKVLSGMAINPGKQEPHITLMHPRNSTCTNELFEQISQLNFPAKLKFNRISLIEQHQAGRWKTLNNFELKEME</sequence>
<evidence type="ECO:0000313" key="2">
    <source>
        <dbReference type="Proteomes" id="UP000598971"/>
    </source>
</evidence>
<dbReference type="EMBL" id="WHPF01000005">
    <property type="protein sequence ID" value="NNV55378.1"/>
    <property type="molecule type" value="Genomic_DNA"/>
</dbReference>
<dbReference type="InterPro" id="IPR009097">
    <property type="entry name" value="Cyclic_Pdiesterase"/>
</dbReference>
<accession>A0A8J8FCB0</accession>
<proteinExistence type="predicted"/>
<keyword evidence="2" id="KW-1185">Reference proteome</keyword>
<name>A0A8J8FCB0_9BACT</name>
<dbReference type="Gene3D" id="3.90.1140.10">
    <property type="entry name" value="Cyclic phosphodiesterase"/>
    <property type="match status" value="1"/>
</dbReference>
<dbReference type="Pfam" id="PF13563">
    <property type="entry name" value="2_5_RNA_ligase2"/>
    <property type="match status" value="1"/>
</dbReference>
<gene>
    <name evidence="1" type="ORF">GD597_07910</name>
</gene>
<organism evidence="1 2">
    <name type="scientific">Limnovirga soli</name>
    <dbReference type="NCBI Taxonomy" id="2656915"/>
    <lineage>
        <taxon>Bacteria</taxon>
        <taxon>Pseudomonadati</taxon>
        <taxon>Bacteroidota</taxon>
        <taxon>Chitinophagia</taxon>
        <taxon>Chitinophagales</taxon>
        <taxon>Chitinophagaceae</taxon>
        <taxon>Limnovirga</taxon>
    </lineage>
</organism>
<dbReference type="SUPFAM" id="SSF55144">
    <property type="entry name" value="LigT-like"/>
    <property type="match status" value="1"/>
</dbReference>
<comment type="caution">
    <text evidence="1">The sequence shown here is derived from an EMBL/GenBank/DDBJ whole genome shotgun (WGS) entry which is preliminary data.</text>
</comment>